<comment type="caution">
    <text evidence="2">The sequence shown here is derived from an EMBL/GenBank/DDBJ whole genome shotgun (WGS) entry which is preliminary data.</text>
</comment>
<keyword evidence="3" id="KW-1185">Reference proteome</keyword>
<dbReference type="AlphaFoldDB" id="A0A511N4H2"/>
<gene>
    <name evidence="2" type="ORF">DC3_33700</name>
</gene>
<keyword evidence="1" id="KW-0812">Transmembrane</keyword>
<keyword evidence="1" id="KW-1133">Transmembrane helix</keyword>
<reference evidence="2 3" key="1">
    <citation type="submission" date="2019-07" db="EMBL/GenBank/DDBJ databases">
        <title>Whole genome shotgun sequence of Deinococcus cellulosilyticus NBRC 106333.</title>
        <authorList>
            <person name="Hosoyama A."/>
            <person name="Uohara A."/>
            <person name="Ohji S."/>
            <person name="Ichikawa N."/>
        </authorList>
    </citation>
    <scope>NUCLEOTIDE SEQUENCE [LARGE SCALE GENOMIC DNA]</scope>
    <source>
        <strain evidence="2 3">NBRC 106333</strain>
    </source>
</reference>
<accession>A0A511N4H2</accession>
<evidence type="ECO:0000256" key="1">
    <source>
        <dbReference type="SAM" id="Phobius"/>
    </source>
</evidence>
<dbReference type="EMBL" id="BJXB01000015">
    <property type="protein sequence ID" value="GEM47735.1"/>
    <property type="molecule type" value="Genomic_DNA"/>
</dbReference>
<name>A0A511N4H2_DEIC1</name>
<evidence type="ECO:0000313" key="2">
    <source>
        <dbReference type="EMBL" id="GEM47735.1"/>
    </source>
</evidence>
<dbReference type="Proteomes" id="UP000321306">
    <property type="component" value="Unassembled WGS sequence"/>
</dbReference>
<evidence type="ECO:0000313" key="3">
    <source>
        <dbReference type="Proteomes" id="UP000321306"/>
    </source>
</evidence>
<feature type="transmembrane region" description="Helical" evidence="1">
    <location>
        <begin position="48"/>
        <end position="72"/>
    </location>
</feature>
<proteinExistence type="predicted"/>
<sequence length="76" mass="8540">MNVKQKAEGRKQKAQKRELAHLEKPSAFCLASYNVLPRRLGRTEALPFAFCATASFTLAFKLSVKFTLGFFAEPMT</sequence>
<keyword evidence="1" id="KW-0472">Membrane</keyword>
<organism evidence="2 3">
    <name type="scientific">Deinococcus cellulosilyticus (strain DSM 18568 / NBRC 106333 / KACC 11606 / 5516J-15)</name>
    <dbReference type="NCBI Taxonomy" id="1223518"/>
    <lineage>
        <taxon>Bacteria</taxon>
        <taxon>Thermotogati</taxon>
        <taxon>Deinococcota</taxon>
        <taxon>Deinococci</taxon>
        <taxon>Deinococcales</taxon>
        <taxon>Deinococcaceae</taxon>
        <taxon>Deinococcus</taxon>
    </lineage>
</organism>
<protein>
    <submittedName>
        <fullName evidence="2">Uncharacterized protein</fullName>
    </submittedName>
</protein>